<dbReference type="Proteomes" id="UP000287866">
    <property type="component" value="Unassembled WGS sequence"/>
</dbReference>
<comment type="caution">
    <text evidence="2">The sequence shown here is derived from an EMBL/GenBank/DDBJ whole genome shotgun (WGS) entry which is preliminary data.</text>
</comment>
<protein>
    <recommendedName>
        <fullName evidence="1">Putative Flp pilus-assembly TadG-like N-terminal domain-containing protein</fullName>
    </recommendedName>
</protein>
<evidence type="ECO:0000313" key="2">
    <source>
        <dbReference type="EMBL" id="NHA69169.1"/>
    </source>
</evidence>
<proteinExistence type="predicted"/>
<gene>
    <name evidence="2" type="ORF">EPD83_014080</name>
</gene>
<organism evidence="2 3">
    <name type="scientific">Phycicoccus flavus</name>
    <dbReference type="NCBI Taxonomy" id="2502783"/>
    <lineage>
        <taxon>Bacteria</taxon>
        <taxon>Bacillati</taxon>
        <taxon>Actinomycetota</taxon>
        <taxon>Actinomycetes</taxon>
        <taxon>Micrococcales</taxon>
        <taxon>Intrasporangiaceae</taxon>
        <taxon>Phycicoccus</taxon>
    </lineage>
</organism>
<dbReference type="RefSeq" id="WP_165566736.1">
    <property type="nucleotide sequence ID" value="NZ_SAYU02000049.1"/>
</dbReference>
<sequence>MMRARGQQRDRRGRRRSERGAAAALVVVILAAGVMFGAAALAVDVGNIMLDRRQQQNGADAGAYRLAQLCGKDATLCTTSNATAPVTTAIQGNFSGLTADHSGQIKKICGRVPGATIPTCTSATTDADLKYLGECPPLPSKYKSNPKLKYVEVYSKTLNNATGTDKLRGFFSQQATSTDACARYGWGPAKKTGVLPLTFGACEWARAVGATYNTVTKTFDTSAAVWGKEVALGVNYDTKNATCANFNGHDYAGGFGWLDHPTGVCEVSADKNAWVPGWPGNGTGNDCLPKLNVGVEIFIPIYDCINDSKTFCPNDTVSSKTNYHIAGMAAFVVTAVDLTGKTIGTPGADAKNDCQFQTNNKQCIYGKFVKDLVGVGEIDTDPNASDFGYSVTEAAG</sequence>
<evidence type="ECO:0000259" key="1">
    <source>
        <dbReference type="Pfam" id="PF13400"/>
    </source>
</evidence>
<dbReference type="InterPro" id="IPR028087">
    <property type="entry name" value="Tad_N"/>
</dbReference>
<dbReference type="EMBL" id="SAYU02000049">
    <property type="protein sequence ID" value="NHA69169.1"/>
    <property type="molecule type" value="Genomic_DNA"/>
</dbReference>
<dbReference type="Pfam" id="PF13400">
    <property type="entry name" value="Tad"/>
    <property type="match status" value="1"/>
</dbReference>
<name>A0A8T6R3W9_9MICO</name>
<keyword evidence="3" id="KW-1185">Reference proteome</keyword>
<evidence type="ECO:0000313" key="3">
    <source>
        <dbReference type="Proteomes" id="UP000287866"/>
    </source>
</evidence>
<feature type="domain" description="Putative Flp pilus-assembly TadG-like N-terminal" evidence="1">
    <location>
        <begin position="21"/>
        <end position="64"/>
    </location>
</feature>
<accession>A0A8T6R3W9</accession>
<dbReference type="AlphaFoldDB" id="A0A8T6R3W9"/>
<reference evidence="2" key="1">
    <citation type="submission" date="2020-03" db="EMBL/GenBank/DDBJ databases">
        <title>Phycicoccus flavus sp. nov., a novel endophytic actinobacterium isolated from branch of Kandelia candel.</title>
        <authorList>
            <person name="Tuo L."/>
        </authorList>
    </citation>
    <scope>NUCLEOTIDE SEQUENCE</scope>
    <source>
        <strain evidence="2">CMS6Z-2</strain>
    </source>
</reference>